<dbReference type="Pfam" id="PF03006">
    <property type="entry name" value="HlyIII"/>
    <property type="match status" value="1"/>
</dbReference>
<comment type="subcellular location">
    <subcellularLocation>
        <location evidence="1">Membrane</location>
        <topology evidence="1">Multi-pass membrane protein</topology>
    </subcellularLocation>
</comment>
<reference evidence="7 8" key="1">
    <citation type="submission" date="2023-10" db="EMBL/GenBank/DDBJ databases">
        <title>complete genome sequence of Corynebacterium pseudokroppenstedtii P15-C1.</title>
        <authorList>
            <person name="Bruggemann H."/>
            <person name="Poehlein A."/>
        </authorList>
    </citation>
    <scope>NUCLEOTIDE SEQUENCE [LARGE SCALE GENOMIC DNA]</scope>
    <source>
        <strain evidence="7 8">P15_C1</strain>
    </source>
</reference>
<accession>A0AAU0Q1X2</accession>
<dbReference type="EMBL" id="CP137757">
    <property type="protein sequence ID" value="WPF25307.1"/>
    <property type="molecule type" value="Genomic_DNA"/>
</dbReference>
<feature type="binding site" evidence="5">
    <location>
        <position position="216"/>
    </location>
    <ligand>
        <name>Zn(2+)</name>
        <dbReference type="ChEBI" id="CHEBI:29105"/>
    </ligand>
</feature>
<feature type="transmembrane region" description="Helical" evidence="6">
    <location>
        <begin position="211"/>
        <end position="234"/>
    </location>
</feature>
<evidence type="ECO:0000256" key="3">
    <source>
        <dbReference type="ARBA" id="ARBA00022989"/>
    </source>
</evidence>
<protein>
    <submittedName>
        <fullName evidence="7">Hemolysin III family protein</fullName>
    </submittedName>
</protein>
<evidence type="ECO:0000313" key="8">
    <source>
        <dbReference type="Proteomes" id="UP001174314"/>
    </source>
</evidence>
<dbReference type="PANTHER" id="PTHR20855:SF3">
    <property type="entry name" value="LD03007P"/>
    <property type="match status" value="1"/>
</dbReference>
<feature type="binding site" evidence="5">
    <location>
        <position position="212"/>
    </location>
    <ligand>
        <name>Zn(2+)</name>
        <dbReference type="ChEBI" id="CHEBI:29105"/>
    </ligand>
</feature>
<evidence type="ECO:0000256" key="4">
    <source>
        <dbReference type="ARBA" id="ARBA00023136"/>
    </source>
</evidence>
<keyword evidence="2 6" id="KW-0812">Transmembrane</keyword>
<dbReference type="InterPro" id="IPR004254">
    <property type="entry name" value="AdipoR/HlyIII-related"/>
</dbReference>
<feature type="transmembrane region" description="Helical" evidence="6">
    <location>
        <begin position="34"/>
        <end position="53"/>
    </location>
</feature>
<feature type="transmembrane region" description="Helical" evidence="6">
    <location>
        <begin position="124"/>
        <end position="145"/>
    </location>
</feature>
<evidence type="ECO:0000256" key="2">
    <source>
        <dbReference type="ARBA" id="ARBA00022692"/>
    </source>
</evidence>
<gene>
    <name evidence="7" type="ORF">Q0N40_01780</name>
</gene>
<evidence type="ECO:0000256" key="1">
    <source>
        <dbReference type="ARBA" id="ARBA00004141"/>
    </source>
</evidence>
<evidence type="ECO:0000313" key="7">
    <source>
        <dbReference type="EMBL" id="WPF25307.1"/>
    </source>
</evidence>
<keyword evidence="3 6" id="KW-1133">Transmembrane helix</keyword>
<dbReference type="RefSeq" id="WP_221924149.1">
    <property type="nucleotide sequence ID" value="NZ_CP137757.1"/>
</dbReference>
<sequence length="236" mass="25672">MTPDSVDSPRHHAASAVPYDRGPRPIFRGRLHEIAAIYFAGTCTALVATTAALHNSARFIAAIVLYSVCLLGMLTVSALYHRVPWQTKRAVDIWRRADHSMIAIFIAGTYAPVAVYAFNSMSDGLWILPTAWIAAGGAVAINLLWPNHPRWVDVVIYLVLGWLVVVKATALVSLVPVAALVLIIVGGIIYSLGAVVYGIQHPNPSERWFGFHEVFHASTIVAAALHHIAIWLLVVS</sequence>
<dbReference type="AlphaFoldDB" id="A0AAU0Q1X2"/>
<dbReference type="PANTHER" id="PTHR20855">
    <property type="entry name" value="ADIPOR/PROGESTIN RECEPTOR-RELATED"/>
    <property type="match status" value="1"/>
</dbReference>
<dbReference type="KEGG" id="cpsk:Q0N40_01780"/>
<feature type="binding site" evidence="5">
    <location>
        <position position="81"/>
    </location>
    <ligand>
        <name>Zn(2+)</name>
        <dbReference type="ChEBI" id="CHEBI:29105"/>
    </ligand>
</feature>
<keyword evidence="5" id="KW-0479">Metal-binding</keyword>
<keyword evidence="8" id="KW-1185">Reference proteome</keyword>
<feature type="transmembrane region" description="Helical" evidence="6">
    <location>
        <begin position="59"/>
        <end position="80"/>
    </location>
</feature>
<dbReference type="GO" id="GO:0016020">
    <property type="term" value="C:membrane"/>
    <property type="evidence" value="ECO:0007669"/>
    <property type="project" value="UniProtKB-SubCell"/>
</dbReference>
<keyword evidence="4 6" id="KW-0472">Membrane</keyword>
<proteinExistence type="predicted"/>
<organism evidence="7 8">
    <name type="scientific">Corynebacterium pseudokroppenstedtii</name>
    <dbReference type="NCBI Taxonomy" id="2804917"/>
    <lineage>
        <taxon>Bacteria</taxon>
        <taxon>Bacillati</taxon>
        <taxon>Actinomycetota</taxon>
        <taxon>Actinomycetes</taxon>
        <taxon>Mycobacteriales</taxon>
        <taxon>Corynebacteriaceae</taxon>
        <taxon>Corynebacterium</taxon>
    </lineage>
</organism>
<feature type="transmembrane region" description="Helical" evidence="6">
    <location>
        <begin position="101"/>
        <end position="118"/>
    </location>
</feature>
<name>A0AAU0Q1X2_9CORY</name>
<dbReference type="GO" id="GO:0046872">
    <property type="term" value="F:metal ion binding"/>
    <property type="evidence" value="ECO:0007669"/>
    <property type="project" value="UniProtKB-KW"/>
</dbReference>
<feature type="transmembrane region" description="Helical" evidence="6">
    <location>
        <begin position="154"/>
        <end position="172"/>
    </location>
</feature>
<feature type="transmembrane region" description="Helical" evidence="6">
    <location>
        <begin position="178"/>
        <end position="199"/>
    </location>
</feature>
<evidence type="ECO:0000256" key="5">
    <source>
        <dbReference type="PIRSR" id="PIRSR604254-1"/>
    </source>
</evidence>
<dbReference type="Proteomes" id="UP001174314">
    <property type="component" value="Chromosome"/>
</dbReference>
<evidence type="ECO:0000256" key="6">
    <source>
        <dbReference type="SAM" id="Phobius"/>
    </source>
</evidence>
<keyword evidence="5" id="KW-0862">Zinc</keyword>